<feature type="transmembrane region" description="Helical" evidence="1">
    <location>
        <begin position="16"/>
        <end position="37"/>
    </location>
</feature>
<proteinExistence type="predicted"/>
<sequence length="68" mass="7486">MNTILDVVLVRTTPTATSLLFAVVFWGAVIVSAASYVPRVAGWLTDADLDDESEDDLEFTRVTRGEIR</sequence>
<evidence type="ECO:0000313" key="2">
    <source>
        <dbReference type="EMBL" id="ATW60743.1"/>
    </source>
</evidence>
<evidence type="ECO:0000313" key="3">
    <source>
        <dbReference type="Proteomes" id="UP000241574"/>
    </source>
</evidence>
<keyword evidence="3" id="KW-1185">Reference proteome</keyword>
<evidence type="ECO:0000256" key="1">
    <source>
        <dbReference type="SAM" id="Phobius"/>
    </source>
</evidence>
<organism evidence="2 3">
    <name type="scientific">Gordonia phage Bjanes7</name>
    <dbReference type="NCBI Taxonomy" id="2047832"/>
    <lineage>
        <taxon>Viruses</taxon>
        <taxon>Duplodnaviria</taxon>
        <taxon>Heunggongvirae</taxon>
        <taxon>Uroviricota</taxon>
        <taxon>Caudoviricetes</taxon>
        <taxon>Attisvirus</taxon>
        <taxon>Attisvirus bjanes7</taxon>
    </lineage>
</organism>
<dbReference type="EMBL" id="MG099941">
    <property type="protein sequence ID" value="ATW60743.1"/>
    <property type="molecule type" value="Genomic_DNA"/>
</dbReference>
<protein>
    <submittedName>
        <fullName evidence="2">Uncharacterized protein</fullName>
    </submittedName>
</protein>
<name>A0A2H4PET5_9CAUD</name>
<reference evidence="2 3" key="1">
    <citation type="submission" date="2017-10" db="EMBL/GenBank/DDBJ databases">
        <authorList>
            <person name="Bjanes L."/>
            <person name="Combs L."/>
            <person name="Graham A."/>
            <person name="Davis J.P."/>
            <person name="Huynh A."/>
            <person name="Julian D."/>
            <person name="Warner M.H."/>
            <person name="Garlena R.A."/>
            <person name="Russell D.A."/>
            <person name="Pope W.H."/>
            <person name="Jacobs-Sera D."/>
            <person name="Hendrix R.W."/>
            <person name="Hatfull G.F."/>
        </authorList>
    </citation>
    <scope>NUCLEOTIDE SEQUENCE [LARGE SCALE GENOMIC DNA]</scope>
</reference>
<accession>A0A2H4PET5</accession>
<dbReference type="Proteomes" id="UP000241574">
    <property type="component" value="Segment"/>
</dbReference>
<keyword evidence="1" id="KW-0472">Membrane</keyword>
<keyword evidence="1" id="KW-1133">Transmembrane helix</keyword>
<gene>
    <name evidence="2" type="ORF">SEA_BJANES7_47</name>
</gene>
<keyword evidence="1" id="KW-0812">Transmembrane</keyword>